<dbReference type="PANTHER" id="PTHR15608">
    <property type="entry name" value="SPLICING FACTOR U2AF-ASSOCIATED PROTEIN 2"/>
    <property type="match status" value="1"/>
</dbReference>
<dbReference type="CDD" id="cd12281">
    <property type="entry name" value="RRM1_TatSF1_like"/>
    <property type="match status" value="1"/>
</dbReference>
<protein>
    <recommendedName>
        <fullName evidence="9">RRM domain-containing protein</fullName>
    </recommendedName>
</protein>
<dbReference type="EMBL" id="ML170162">
    <property type="protein sequence ID" value="TDL26119.1"/>
    <property type="molecule type" value="Genomic_DNA"/>
</dbReference>
<dbReference type="SUPFAM" id="SSF54928">
    <property type="entry name" value="RNA-binding domain, RBD"/>
    <property type="match status" value="2"/>
</dbReference>
<accession>A0A4Y7QH01</accession>
<dbReference type="CDD" id="cd12285">
    <property type="entry name" value="RRM3_RBM39_like"/>
    <property type="match status" value="1"/>
</dbReference>
<feature type="compositionally biased region" description="Basic residues" evidence="6">
    <location>
        <begin position="242"/>
        <end position="251"/>
    </location>
</feature>
<evidence type="ECO:0000256" key="4">
    <source>
        <dbReference type="ARBA" id="ARBA00022884"/>
    </source>
</evidence>
<dbReference type="InterPro" id="IPR012677">
    <property type="entry name" value="Nucleotide-bd_a/b_plait_sf"/>
</dbReference>
<sequence length="403" mass="44526">MSSAPPSAAAGASAEDQAAAFSSDTRTYYSTVTKKWQYEDDEGNEFEYHADKGVWVPLVDEEAAREQQAAYSVQGVDEETPAAPVLKRQNKKRKEPEDYTSATAVSEAGPSIKRGKSDPKNENERKSKNTAVYVTGLPLDAEMEEIITRFGKCGVLEEDDEGEPKVKLYAKDDGSFSGEALVVYFKEESVSLAVAMLDDAELRLGDPSTRMAVKQAEFGHKNTTQGPSGEGSKPRRTVDKKKATRRIGKMQKKLEEWDSGDEFGPAADPLDKSTASNKNSRVVVLKHMFTQQELEEDASLLLDLKEDVREECSTLGEVTNVVLYDREAEGIMTVKFRDPLSAQACVIRMHGRFFAGRQVEASLYSGKNRFKRSGTGDEIEGDGDDAEKKRLDAFAQWLLTEGD</sequence>
<dbReference type="STRING" id="50990.A0A4Y7QH01"/>
<dbReference type="VEuPathDB" id="FungiDB:BD410DRAFT_784158"/>
<dbReference type="AlphaFoldDB" id="A0A4Y7QH01"/>
<dbReference type="PANTHER" id="PTHR15608:SF0">
    <property type="entry name" value="HIV TAT-SPECIFIC FACTOR 1"/>
    <property type="match status" value="1"/>
</dbReference>
<evidence type="ECO:0000256" key="5">
    <source>
        <dbReference type="ARBA" id="ARBA00023187"/>
    </source>
</evidence>
<proteinExistence type="inferred from homology"/>
<dbReference type="GO" id="GO:0005684">
    <property type="term" value="C:U2-type spliceosomal complex"/>
    <property type="evidence" value="ECO:0007669"/>
    <property type="project" value="TreeGrafter"/>
</dbReference>
<evidence type="ECO:0000313" key="7">
    <source>
        <dbReference type="EMBL" id="TDL26119.1"/>
    </source>
</evidence>
<keyword evidence="5" id="KW-0508">mRNA splicing</keyword>
<gene>
    <name evidence="7" type="ORF">BD410DRAFT_784158</name>
</gene>
<evidence type="ECO:0000256" key="2">
    <source>
        <dbReference type="ARBA" id="ARBA00022664"/>
    </source>
</evidence>
<evidence type="ECO:0000256" key="3">
    <source>
        <dbReference type="ARBA" id="ARBA00022737"/>
    </source>
</evidence>
<keyword evidence="3" id="KW-0677">Repeat</keyword>
<evidence type="ECO:0000313" key="8">
    <source>
        <dbReference type="Proteomes" id="UP000294933"/>
    </source>
</evidence>
<feature type="compositionally biased region" description="Basic and acidic residues" evidence="6">
    <location>
        <begin position="115"/>
        <end position="127"/>
    </location>
</feature>
<feature type="compositionally biased region" description="Basic and acidic residues" evidence="6">
    <location>
        <begin position="232"/>
        <end position="241"/>
    </location>
</feature>
<evidence type="ECO:0000256" key="6">
    <source>
        <dbReference type="SAM" id="MobiDB-lite"/>
    </source>
</evidence>
<dbReference type="InterPro" id="IPR035979">
    <property type="entry name" value="RBD_domain_sf"/>
</dbReference>
<feature type="region of interest" description="Disordered" evidence="6">
    <location>
        <begin position="64"/>
        <end position="129"/>
    </location>
</feature>
<feature type="compositionally biased region" description="Low complexity" evidence="6">
    <location>
        <begin position="1"/>
        <end position="23"/>
    </location>
</feature>
<dbReference type="GO" id="GO:0005686">
    <property type="term" value="C:U2 snRNP"/>
    <property type="evidence" value="ECO:0007669"/>
    <property type="project" value="TreeGrafter"/>
</dbReference>
<dbReference type="GO" id="GO:0000398">
    <property type="term" value="P:mRNA splicing, via spliceosome"/>
    <property type="evidence" value="ECO:0007669"/>
    <property type="project" value="InterPro"/>
</dbReference>
<organism evidence="7 8">
    <name type="scientific">Rickenella mellea</name>
    <dbReference type="NCBI Taxonomy" id="50990"/>
    <lineage>
        <taxon>Eukaryota</taxon>
        <taxon>Fungi</taxon>
        <taxon>Dikarya</taxon>
        <taxon>Basidiomycota</taxon>
        <taxon>Agaricomycotina</taxon>
        <taxon>Agaricomycetes</taxon>
        <taxon>Hymenochaetales</taxon>
        <taxon>Rickenellaceae</taxon>
        <taxon>Rickenella</taxon>
    </lineage>
</organism>
<dbReference type="Gene3D" id="3.30.70.330">
    <property type="match status" value="2"/>
</dbReference>
<keyword evidence="2" id="KW-0507">mRNA processing</keyword>
<dbReference type="InterPro" id="IPR034392">
    <property type="entry name" value="TatSF1-like_RRM1"/>
</dbReference>
<dbReference type="InterPro" id="IPR034393">
    <property type="entry name" value="TatSF1-like"/>
</dbReference>
<dbReference type="OrthoDB" id="10258585at2759"/>
<dbReference type="FunFam" id="3.30.70.330:FF:000105">
    <property type="entry name" value="HIV Tat-specific factor 1 homolog"/>
    <property type="match status" value="1"/>
</dbReference>
<dbReference type="GO" id="GO:0003723">
    <property type="term" value="F:RNA binding"/>
    <property type="evidence" value="ECO:0007669"/>
    <property type="project" value="UniProtKB-KW"/>
</dbReference>
<evidence type="ECO:0008006" key="9">
    <source>
        <dbReference type="Google" id="ProtNLM"/>
    </source>
</evidence>
<feature type="region of interest" description="Disordered" evidence="6">
    <location>
        <begin position="216"/>
        <end position="251"/>
    </location>
</feature>
<name>A0A4Y7QH01_9AGAM</name>
<evidence type="ECO:0000256" key="1">
    <source>
        <dbReference type="ARBA" id="ARBA00007747"/>
    </source>
</evidence>
<reference evidence="7 8" key="1">
    <citation type="submission" date="2018-06" db="EMBL/GenBank/DDBJ databases">
        <title>A transcriptomic atlas of mushroom development highlights an independent origin of complex multicellularity.</title>
        <authorList>
            <consortium name="DOE Joint Genome Institute"/>
            <person name="Krizsan K."/>
            <person name="Almasi E."/>
            <person name="Merenyi Z."/>
            <person name="Sahu N."/>
            <person name="Viragh M."/>
            <person name="Koszo T."/>
            <person name="Mondo S."/>
            <person name="Kiss B."/>
            <person name="Balint B."/>
            <person name="Kues U."/>
            <person name="Barry K."/>
            <person name="Hegedus J.C."/>
            <person name="Henrissat B."/>
            <person name="Johnson J."/>
            <person name="Lipzen A."/>
            <person name="Ohm R."/>
            <person name="Nagy I."/>
            <person name="Pangilinan J."/>
            <person name="Yan J."/>
            <person name="Xiong Y."/>
            <person name="Grigoriev I.V."/>
            <person name="Hibbett D.S."/>
            <person name="Nagy L.G."/>
        </authorList>
    </citation>
    <scope>NUCLEOTIDE SEQUENCE [LARGE SCALE GENOMIC DNA]</scope>
    <source>
        <strain evidence="7 8">SZMC22713</strain>
    </source>
</reference>
<keyword evidence="8" id="KW-1185">Reference proteome</keyword>
<keyword evidence="4" id="KW-0694">RNA-binding</keyword>
<feature type="region of interest" description="Disordered" evidence="6">
    <location>
        <begin position="1"/>
        <end position="24"/>
    </location>
</feature>
<dbReference type="Proteomes" id="UP000294933">
    <property type="component" value="Unassembled WGS sequence"/>
</dbReference>
<comment type="similarity">
    <text evidence="1">Belongs to the HTATSF1 family.</text>
</comment>